<protein>
    <submittedName>
        <fullName evidence="1">Uncharacterized protein</fullName>
    </submittedName>
</protein>
<evidence type="ECO:0000313" key="1">
    <source>
        <dbReference type="EMBL" id="OHA96463.1"/>
    </source>
</evidence>
<organism evidence="1 2">
    <name type="scientific">Candidatus Zambryskibacteria bacterium RIFCSPHIGHO2_02_FULL_43_37</name>
    <dbReference type="NCBI Taxonomy" id="1802749"/>
    <lineage>
        <taxon>Bacteria</taxon>
        <taxon>Candidatus Zambryskiibacteriota</taxon>
    </lineage>
</organism>
<dbReference type="EMBL" id="MHVS01000005">
    <property type="protein sequence ID" value="OHA96463.1"/>
    <property type="molecule type" value="Genomic_DNA"/>
</dbReference>
<gene>
    <name evidence="1" type="ORF">A3D49_01075</name>
</gene>
<sequence>MKKICWRLVFFWVVLFYLVYTSRTEGAPKPVTLTVSPVRVVTNGGFAEVRVKWRIESHRDNARYSFTVTSSNLLDYKTVYGETRRGVNSAEELYTVRAGFYAFEACVYRRPVKKPSYRLCDKKFVEVR</sequence>
<accession>A0A1G2TGX4</accession>
<dbReference type="Proteomes" id="UP000177279">
    <property type="component" value="Unassembled WGS sequence"/>
</dbReference>
<name>A0A1G2TGX4_9BACT</name>
<comment type="caution">
    <text evidence="1">The sequence shown here is derived from an EMBL/GenBank/DDBJ whole genome shotgun (WGS) entry which is preliminary data.</text>
</comment>
<dbReference type="AlphaFoldDB" id="A0A1G2TGX4"/>
<evidence type="ECO:0000313" key="2">
    <source>
        <dbReference type="Proteomes" id="UP000177279"/>
    </source>
</evidence>
<reference evidence="1 2" key="1">
    <citation type="journal article" date="2016" name="Nat. Commun.">
        <title>Thousands of microbial genomes shed light on interconnected biogeochemical processes in an aquifer system.</title>
        <authorList>
            <person name="Anantharaman K."/>
            <person name="Brown C.T."/>
            <person name="Hug L.A."/>
            <person name="Sharon I."/>
            <person name="Castelle C.J."/>
            <person name="Probst A.J."/>
            <person name="Thomas B.C."/>
            <person name="Singh A."/>
            <person name="Wilkins M.J."/>
            <person name="Karaoz U."/>
            <person name="Brodie E.L."/>
            <person name="Williams K.H."/>
            <person name="Hubbard S.S."/>
            <person name="Banfield J.F."/>
        </authorList>
    </citation>
    <scope>NUCLEOTIDE SEQUENCE [LARGE SCALE GENOMIC DNA]</scope>
</reference>
<proteinExistence type="predicted"/>